<keyword evidence="2" id="KW-0436">Ligase</keyword>
<dbReference type="GO" id="GO:0003924">
    <property type="term" value="F:GTPase activity"/>
    <property type="evidence" value="ECO:0007669"/>
    <property type="project" value="TreeGrafter"/>
</dbReference>
<gene>
    <name evidence="11" type="ORF">A4X06_0g4834</name>
</gene>
<evidence type="ECO:0000256" key="5">
    <source>
        <dbReference type="ARBA" id="ARBA00022840"/>
    </source>
</evidence>
<feature type="region of interest" description="Disordered" evidence="8">
    <location>
        <begin position="13"/>
        <end position="47"/>
    </location>
</feature>
<evidence type="ECO:0000256" key="8">
    <source>
        <dbReference type="SAM" id="MobiDB-lite"/>
    </source>
</evidence>
<dbReference type="GO" id="GO:0008033">
    <property type="term" value="P:tRNA processing"/>
    <property type="evidence" value="ECO:0007669"/>
    <property type="project" value="UniProtKB-KW"/>
</dbReference>
<evidence type="ECO:0000259" key="10">
    <source>
        <dbReference type="Pfam" id="PF01926"/>
    </source>
</evidence>
<dbReference type="Gene3D" id="3.40.50.300">
    <property type="entry name" value="P-loop containing nucleotide triphosphate hydrolases"/>
    <property type="match status" value="1"/>
</dbReference>
<feature type="compositionally biased region" description="Low complexity" evidence="8">
    <location>
        <begin position="20"/>
        <end position="44"/>
    </location>
</feature>
<accession>A0A8X7MSU7</accession>
<comment type="caution">
    <text evidence="11">The sequence shown here is derived from an EMBL/GenBank/DDBJ whole genome shotgun (WGS) entry which is preliminary data.</text>
</comment>
<keyword evidence="3" id="KW-0819">tRNA processing</keyword>
<feature type="region of interest" description="Disordered" evidence="8">
    <location>
        <begin position="273"/>
        <end position="292"/>
    </location>
</feature>
<dbReference type="EC" id="6.3.4.19" evidence="1"/>
<dbReference type="HAMAP" id="MF_01161">
    <property type="entry name" value="tRNA_Ile_lys_synt"/>
    <property type="match status" value="1"/>
</dbReference>
<dbReference type="SUPFAM" id="SSF52540">
    <property type="entry name" value="P-loop containing nucleoside triphosphate hydrolases"/>
    <property type="match status" value="1"/>
</dbReference>
<dbReference type="GO" id="GO:0032267">
    <property type="term" value="F:tRNA(Ile)-lysidine synthase activity"/>
    <property type="evidence" value="ECO:0007669"/>
    <property type="project" value="UniProtKB-EC"/>
</dbReference>
<dbReference type="CDD" id="cd01992">
    <property type="entry name" value="TilS_N"/>
    <property type="match status" value="1"/>
</dbReference>
<reference evidence="11" key="1">
    <citation type="submission" date="2016-04" db="EMBL/GenBank/DDBJ databases">
        <authorList>
            <person name="Nguyen H.D."/>
            <person name="Samba Siva P."/>
            <person name="Cullis J."/>
            <person name="Levesque C.A."/>
            <person name="Hambleton S."/>
        </authorList>
    </citation>
    <scope>NUCLEOTIDE SEQUENCE</scope>
    <source>
        <strain evidence="11">DAOMC 236426</strain>
    </source>
</reference>
<evidence type="ECO:0000256" key="2">
    <source>
        <dbReference type="ARBA" id="ARBA00022598"/>
    </source>
</evidence>
<dbReference type="GO" id="GO:0005739">
    <property type="term" value="C:mitochondrion"/>
    <property type="evidence" value="ECO:0007669"/>
    <property type="project" value="TreeGrafter"/>
</dbReference>
<feature type="compositionally biased region" description="Polar residues" evidence="8">
    <location>
        <begin position="573"/>
        <end position="583"/>
    </location>
</feature>
<dbReference type="InterPro" id="IPR014729">
    <property type="entry name" value="Rossmann-like_a/b/a_fold"/>
</dbReference>
<feature type="region of interest" description="Disordered" evidence="8">
    <location>
        <begin position="557"/>
        <end position="583"/>
    </location>
</feature>
<dbReference type="Proteomes" id="UP000077684">
    <property type="component" value="Unassembled WGS sequence"/>
</dbReference>
<dbReference type="PANTHER" id="PTHR45782">
    <property type="entry name" value="MITOCHONDRIAL RIBOSOME-ASSOCIATED GTPASE 1"/>
    <property type="match status" value="1"/>
</dbReference>
<dbReference type="EMBL" id="LWDE02000541">
    <property type="protein sequence ID" value="KAE8246902.1"/>
    <property type="molecule type" value="Genomic_DNA"/>
</dbReference>
<evidence type="ECO:0000313" key="11">
    <source>
        <dbReference type="EMBL" id="KAE8246902.1"/>
    </source>
</evidence>
<organism evidence="11 12">
    <name type="scientific">Tilletia controversa</name>
    <name type="common">dwarf bunt fungus</name>
    <dbReference type="NCBI Taxonomy" id="13291"/>
    <lineage>
        <taxon>Eukaryota</taxon>
        <taxon>Fungi</taxon>
        <taxon>Dikarya</taxon>
        <taxon>Basidiomycota</taxon>
        <taxon>Ustilaginomycotina</taxon>
        <taxon>Exobasidiomycetes</taxon>
        <taxon>Tilletiales</taxon>
        <taxon>Tilletiaceae</taxon>
        <taxon>Tilletia</taxon>
    </lineage>
</organism>
<protein>
    <recommendedName>
        <fullName evidence="1">tRNA(Ile)-lysidine synthetase</fullName>
        <ecNumber evidence="1">6.3.4.19</ecNumber>
    </recommendedName>
</protein>
<dbReference type="InterPro" id="IPR006073">
    <property type="entry name" value="GTP-bd"/>
</dbReference>
<evidence type="ECO:0000256" key="6">
    <source>
        <dbReference type="ARBA" id="ARBA00023134"/>
    </source>
</evidence>
<evidence type="ECO:0000313" key="12">
    <source>
        <dbReference type="Proteomes" id="UP000077684"/>
    </source>
</evidence>
<dbReference type="GO" id="GO:0005524">
    <property type="term" value="F:ATP binding"/>
    <property type="evidence" value="ECO:0007669"/>
    <property type="project" value="UniProtKB-KW"/>
</dbReference>
<dbReference type="Gene3D" id="3.40.50.620">
    <property type="entry name" value="HUPs"/>
    <property type="match status" value="1"/>
</dbReference>
<dbReference type="GO" id="GO:0005525">
    <property type="term" value="F:GTP binding"/>
    <property type="evidence" value="ECO:0007669"/>
    <property type="project" value="UniProtKB-KW"/>
</dbReference>
<dbReference type="Pfam" id="PF01926">
    <property type="entry name" value="MMR_HSR1"/>
    <property type="match status" value="1"/>
</dbReference>
<feature type="domain" description="G" evidence="10">
    <location>
        <begin position="224"/>
        <end position="307"/>
    </location>
</feature>
<dbReference type="PANTHER" id="PTHR45782:SF4">
    <property type="entry name" value="MITOCHONDRIAL RIBOSOME-ASSOCIATED GTPASE 1"/>
    <property type="match status" value="1"/>
</dbReference>
<dbReference type="AlphaFoldDB" id="A0A8X7MSU7"/>
<dbReference type="InterPro" id="IPR011063">
    <property type="entry name" value="TilS/TtcA_N"/>
</dbReference>
<dbReference type="InterPro" id="IPR012795">
    <property type="entry name" value="tRNA_Ile_lys_synt_N"/>
</dbReference>
<feature type="compositionally biased region" description="Low complexity" evidence="8">
    <location>
        <begin position="1009"/>
        <end position="1024"/>
    </location>
</feature>
<dbReference type="SUPFAM" id="SSF52402">
    <property type="entry name" value="Adenine nucleotide alpha hydrolases-like"/>
    <property type="match status" value="1"/>
</dbReference>
<sequence length="1148" mass="125290">MPRRSVALEALRAAGQAVKSSPTRPSSSSWLSSSSSPATAASPSFEPRTSFLLPSQTPSWYPGHMQRALRSLPTLLARATPSLPLVIEVRDARLPLTSINPAFERMLRQVYGMTLGGGSKGKGVERQPGSEWEQRRLVVYTKRDLISPRIEAPLTEAFLEHGQRVMFVDTRNDRDVKRIHKWALQQARSLVKIAASAPQLSSEMSLRRLTGAFRHVSTPEVGVRIIIMGMPNVGKSTLLNALRRVGVGRGKAVATAPHPGHTRKVAGTVRITEVPSKHEENGKQTSSEADDPPIYVYDTPGIMVPFLGRGTRGSERGIKLALAAGIRTELFDSNVLADYLLYRFNLRYAYALSQQSQPASEEPAAPSYIRSLPLGRLLTQPTNDITELMTALAHRVPGALSKGGGVDLDLAANFMVQRWRDGKFGPEEGDLDLGLDECSGEVLAVDGEGFLQPALSEYDEENASPVVENSQAERIRNLVRQHFVEVMEADDPSRSTSRLIPVDSLLETDHDEQQTADASTEERKEMPVLLSNHQARKRAKQTYLESQREKYRAQGLIRDGPGKNSKNARRSMHTMSASPGSRSIATDACDAITASEIAGCMGRLTAKRDDLRQGIALSISGGVDSMALAYLVSRWRDEHTPSTKIVAIVVDHRLRSESAEEAQLTAERLQALGLQTEIRTITWGQGGYPQLPAPGTAFEAVARSARRLTLLHFLRTHQLRTILFGHHADDQCETAVLRAMNGSRDVKHGLDGLGGMRSVDGFGAHALLVALEQGRGRDWLAMGPFEQSLAIGRPLLPFPKSRLRATCLAAGVAWAEDPTNEDTDQNARNLVRVLLRDVEQDPSLVRKELNAEASRALSWCLQQAQTLATSAEPAPLDALRSWVRSVSNRRDDTERRVEQLFAKSVIRSGEHADALQVRLSQLPPETSDVDLKQLLRAVVNAASPHPLGSAAARGTGSGSDSPSSADALASRWLRCDSVTESLQKAALRSKPARTAVNGDVLLTARKVSIIPSNPSSDPPKSQSSETVIQVSRAPLKVDDSESRRLWHTGRVSRYSPGSGPAQDWRLWDGRYFVRVFRTSATDGGCELEWSIRPGLLSTQVLPRIYLLCGQDAAPQLIGAAQLTEAARPAAAAKVCAQHAVRVDIQAAR</sequence>
<evidence type="ECO:0000256" key="1">
    <source>
        <dbReference type="ARBA" id="ARBA00013267"/>
    </source>
</evidence>
<evidence type="ECO:0000259" key="9">
    <source>
        <dbReference type="Pfam" id="PF01171"/>
    </source>
</evidence>
<reference evidence="11" key="2">
    <citation type="journal article" date="2019" name="IMA Fungus">
        <title>Genome sequencing and comparison of five Tilletia species to identify candidate genes for the detection of regulated species infecting wheat.</title>
        <authorList>
            <person name="Nguyen H.D.T."/>
            <person name="Sultana T."/>
            <person name="Kesanakurti P."/>
            <person name="Hambleton S."/>
        </authorList>
    </citation>
    <scope>NUCLEOTIDE SEQUENCE</scope>
    <source>
        <strain evidence="11">DAOMC 236426</strain>
    </source>
</reference>
<dbReference type="InterPro" id="IPR023179">
    <property type="entry name" value="GTP-bd_ortho_bundle_sf"/>
</dbReference>
<keyword evidence="4" id="KW-0547">Nucleotide-binding</keyword>
<feature type="region of interest" description="Disordered" evidence="8">
    <location>
        <begin position="505"/>
        <end position="525"/>
    </location>
</feature>
<evidence type="ECO:0000256" key="7">
    <source>
        <dbReference type="ARBA" id="ARBA00048539"/>
    </source>
</evidence>
<dbReference type="Pfam" id="PF01171">
    <property type="entry name" value="ATP_bind_3"/>
    <property type="match status" value="1"/>
</dbReference>
<keyword evidence="6" id="KW-0342">GTP-binding</keyword>
<proteinExistence type="inferred from homology"/>
<evidence type="ECO:0000256" key="4">
    <source>
        <dbReference type="ARBA" id="ARBA00022741"/>
    </source>
</evidence>
<dbReference type="GO" id="GO:0032543">
    <property type="term" value="P:mitochondrial translation"/>
    <property type="evidence" value="ECO:0007669"/>
    <property type="project" value="TreeGrafter"/>
</dbReference>
<feature type="domain" description="tRNA(Ile)-lysidine/2-thiocytidine synthase N-terminal" evidence="9">
    <location>
        <begin position="616"/>
        <end position="832"/>
    </location>
</feature>
<dbReference type="InterPro" id="IPR012094">
    <property type="entry name" value="tRNA_Ile_lys_synt"/>
</dbReference>
<dbReference type="InterPro" id="IPR027417">
    <property type="entry name" value="P-loop_NTPase"/>
</dbReference>
<dbReference type="NCBIfam" id="TIGR02432">
    <property type="entry name" value="lysidine_TilS_N"/>
    <property type="match status" value="1"/>
</dbReference>
<feature type="region of interest" description="Disordered" evidence="8">
    <location>
        <begin position="1009"/>
        <end position="1031"/>
    </location>
</feature>
<keyword evidence="5" id="KW-0067">ATP-binding</keyword>
<name>A0A8X7MSU7_9BASI</name>
<keyword evidence="12" id="KW-1185">Reference proteome</keyword>
<dbReference type="CDD" id="cd01856">
    <property type="entry name" value="YlqF"/>
    <property type="match status" value="1"/>
</dbReference>
<comment type="catalytic activity">
    <reaction evidence="7">
        <text>cytidine(34) in tRNA(Ile2) + L-lysine + ATP = lysidine(34) in tRNA(Ile2) + AMP + diphosphate + H(+)</text>
        <dbReference type="Rhea" id="RHEA:43744"/>
        <dbReference type="Rhea" id="RHEA-COMP:10625"/>
        <dbReference type="Rhea" id="RHEA-COMP:10670"/>
        <dbReference type="ChEBI" id="CHEBI:15378"/>
        <dbReference type="ChEBI" id="CHEBI:30616"/>
        <dbReference type="ChEBI" id="CHEBI:32551"/>
        <dbReference type="ChEBI" id="CHEBI:33019"/>
        <dbReference type="ChEBI" id="CHEBI:82748"/>
        <dbReference type="ChEBI" id="CHEBI:83665"/>
        <dbReference type="ChEBI" id="CHEBI:456215"/>
        <dbReference type="EC" id="6.3.4.19"/>
    </reaction>
</comment>
<dbReference type="Gene3D" id="1.10.1580.10">
    <property type="match status" value="1"/>
</dbReference>
<evidence type="ECO:0000256" key="3">
    <source>
        <dbReference type="ARBA" id="ARBA00022694"/>
    </source>
</evidence>